<evidence type="ECO:0000313" key="2">
    <source>
        <dbReference type="Proteomes" id="UP000321798"/>
    </source>
</evidence>
<accession>A0A512P8Q6</accession>
<comment type="caution">
    <text evidence="1">The sequence shown here is derived from an EMBL/GenBank/DDBJ whole genome shotgun (WGS) entry which is preliminary data.</text>
</comment>
<dbReference type="RefSeq" id="WP_146951346.1">
    <property type="nucleotide sequence ID" value="NZ_BAABBJ010000005.1"/>
</dbReference>
<gene>
    <name evidence="1" type="ORF">CSO01_03020</name>
</gene>
<keyword evidence="2" id="KW-1185">Reference proteome</keyword>
<sequence>MTESDGREDEYPVAAGALDQRFIGLPFGISRGSTTIYGTLAGVRLQPEEVVLWIDGIPGADATLRLSPDDLLYFSRSTWTARVQSLLEEIARLGHPVAGA</sequence>
<dbReference type="Proteomes" id="UP000321798">
    <property type="component" value="Unassembled WGS sequence"/>
</dbReference>
<evidence type="ECO:0000313" key="1">
    <source>
        <dbReference type="EMBL" id="GEP67587.1"/>
    </source>
</evidence>
<dbReference type="EMBL" id="BKAL01000001">
    <property type="protein sequence ID" value="GEP67587.1"/>
    <property type="molecule type" value="Genomic_DNA"/>
</dbReference>
<dbReference type="AlphaFoldDB" id="A0A512P8Q6"/>
<name>A0A512P8Q6_9CELL</name>
<reference evidence="1 2" key="1">
    <citation type="submission" date="2019-07" db="EMBL/GenBank/DDBJ databases">
        <title>Whole genome shotgun sequence of Cellulomonas soli NBRC 109434.</title>
        <authorList>
            <person name="Hosoyama A."/>
            <person name="Uohara A."/>
            <person name="Ohji S."/>
            <person name="Ichikawa N."/>
        </authorList>
    </citation>
    <scope>NUCLEOTIDE SEQUENCE [LARGE SCALE GENOMIC DNA]</scope>
    <source>
        <strain evidence="1 2">NBRC 109434</strain>
    </source>
</reference>
<protein>
    <submittedName>
        <fullName evidence="1">Uncharacterized protein</fullName>
    </submittedName>
</protein>
<organism evidence="1 2">
    <name type="scientific">Cellulomonas soli</name>
    <dbReference type="NCBI Taxonomy" id="931535"/>
    <lineage>
        <taxon>Bacteria</taxon>
        <taxon>Bacillati</taxon>
        <taxon>Actinomycetota</taxon>
        <taxon>Actinomycetes</taxon>
        <taxon>Micrococcales</taxon>
        <taxon>Cellulomonadaceae</taxon>
        <taxon>Cellulomonas</taxon>
    </lineage>
</organism>
<proteinExistence type="predicted"/>